<dbReference type="SUPFAM" id="SSF52317">
    <property type="entry name" value="Class I glutamine amidotransferase-like"/>
    <property type="match status" value="1"/>
</dbReference>
<dbReference type="Pfam" id="PF01965">
    <property type="entry name" value="DJ-1_PfpI"/>
    <property type="match status" value="1"/>
</dbReference>
<accession>A0ABV9QJK4</accession>
<keyword evidence="3" id="KW-1185">Reference proteome</keyword>
<proteinExistence type="predicted"/>
<dbReference type="InterPro" id="IPR002818">
    <property type="entry name" value="DJ-1/PfpI"/>
</dbReference>
<reference evidence="3" key="1">
    <citation type="journal article" date="2019" name="Int. J. Syst. Evol. Microbiol.">
        <title>The Global Catalogue of Microorganisms (GCM) 10K type strain sequencing project: providing services to taxonomists for standard genome sequencing and annotation.</title>
        <authorList>
            <consortium name="The Broad Institute Genomics Platform"/>
            <consortium name="The Broad Institute Genome Sequencing Center for Infectious Disease"/>
            <person name="Wu L."/>
            <person name="Ma J."/>
        </authorList>
    </citation>
    <scope>NUCLEOTIDE SEQUENCE [LARGE SCALE GENOMIC DNA]</scope>
    <source>
        <strain evidence="3">CCUG 46385</strain>
    </source>
</reference>
<dbReference type="EMBL" id="JBHSHL010000008">
    <property type="protein sequence ID" value="MFC4803940.1"/>
    <property type="molecule type" value="Genomic_DNA"/>
</dbReference>
<comment type="caution">
    <text evidence="2">The sequence shown here is derived from an EMBL/GenBank/DDBJ whole genome shotgun (WGS) entry which is preliminary data.</text>
</comment>
<gene>
    <name evidence="2" type="ORF">ACFO4R_02490</name>
</gene>
<dbReference type="RefSeq" id="WP_379787417.1">
    <property type="nucleotide sequence ID" value="NZ_JBHSHL010000008.1"/>
</dbReference>
<sequence length="163" mass="18794">MKKIAIYMYDTAPMFEISIIAYLLNTQYEVCIVTDNLPIIKTSEGVFIKSNLYLNEINVDEFDGLIICGGEYSRYNNDRILECIDEFRNKNRLVAGICSGRDLVNLALKENYTIRDTVECVCDNVIFSSPNKYAMFGIIVGKHLEIYEDEDDYNETVEFFVSK</sequence>
<dbReference type="InterPro" id="IPR029062">
    <property type="entry name" value="Class_I_gatase-like"/>
</dbReference>
<name>A0ABV9QJK4_9FIRM</name>
<protein>
    <submittedName>
        <fullName evidence="2">DJ-1/PfpI family protein</fullName>
    </submittedName>
</protein>
<evidence type="ECO:0000313" key="2">
    <source>
        <dbReference type="EMBL" id="MFC4803940.1"/>
    </source>
</evidence>
<organism evidence="2 3">
    <name type="scientific">Filifactor villosus</name>
    <dbReference type="NCBI Taxonomy" id="29374"/>
    <lineage>
        <taxon>Bacteria</taxon>
        <taxon>Bacillati</taxon>
        <taxon>Bacillota</taxon>
        <taxon>Clostridia</taxon>
        <taxon>Peptostreptococcales</taxon>
        <taxon>Filifactoraceae</taxon>
        <taxon>Filifactor</taxon>
    </lineage>
</organism>
<evidence type="ECO:0000313" key="3">
    <source>
        <dbReference type="Proteomes" id="UP001595916"/>
    </source>
</evidence>
<dbReference type="Proteomes" id="UP001595916">
    <property type="component" value="Unassembled WGS sequence"/>
</dbReference>
<evidence type="ECO:0000259" key="1">
    <source>
        <dbReference type="Pfam" id="PF01965"/>
    </source>
</evidence>
<feature type="domain" description="DJ-1/PfpI" evidence="1">
    <location>
        <begin position="2"/>
        <end position="103"/>
    </location>
</feature>
<dbReference type="Gene3D" id="3.40.50.880">
    <property type="match status" value="1"/>
</dbReference>